<dbReference type="PANTHER" id="PTHR24393">
    <property type="entry name" value="ZINC FINGER PROTEIN"/>
    <property type="match status" value="1"/>
</dbReference>
<feature type="domain" description="C2H2-type" evidence="7">
    <location>
        <begin position="64"/>
        <end position="92"/>
    </location>
</feature>
<reference evidence="8 9" key="1">
    <citation type="submission" date="2023-11" db="EMBL/GenBank/DDBJ databases">
        <authorList>
            <person name="Okamura Y."/>
        </authorList>
    </citation>
    <scope>NUCLEOTIDE SEQUENCE [LARGE SCALE GENOMIC DNA]</scope>
</reference>
<accession>A0AAV1JYF4</accession>
<evidence type="ECO:0000256" key="5">
    <source>
        <dbReference type="ARBA" id="ARBA00023242"/>
    </source>
</evidence>
<keyword evidence="4" id="KW-0862">Zinc</keyword>
<feature type="domain" description="C2H2-type" evidence="7">
    <location>
        <begin position="271"/>
        <end position="299"/>
    </location>
</feature>
<organism evidence="8 9">
    <name type="scientific">Leptosia nina</name>
    <dbReference type="NCBI Taxonomy" id="320188"/>
    <lineage>
        <taxon>Eukaryota</taxon>
        <taxon>Metazoa</taxon>
        <taxon>Ecdysozoa</taxon>
        <taxon>Arthropoda</taxon>
        <taxon>Hexapoda</taxon>
        <taxon>Insecta</taxon>
        <taxon>Pterygota</taxon>
        <taxon>Neoptera</taxon>
        <taxon>Endopterygota</taxon>
        <taxon>Lepidoptera</taxon>
        <taxon>Glossata</taxon>
        <taxon>Ditrysia</taxon>
        <taxon>Papilionoidea</taxon>
        <taxon>Pieridae</taxon>
        <taxon>Pierinae</taxon>
        <taxon>Leptosia</taxon>
    </lineage>
</organism>
<dbReference type="GO" id="GO:0005634">
    <property type="term" value="C:nucleus"/>
    <property type="evidence" value="ECO:0007669"/>
    <property type="project" value="TreeGrafter"/>
</dbReference>
<dbReference type="PANTHER" id="PTHR24393:SF34">
    <property type="entry name" value="PR_SET DOMAIN 13"/>
    <property type="match status" value="1"/>
</dbReference>
<dbReference type="Pfam" id="PF13912">
    <property type="entry name" value="zf-C2H2_6"/>
    <property type="match status" value="1"/>
</dbReference>
<evidence type="ECO:0000313" key="8">
    <source>
        <dbReference type="EMBL" id="CAK1554347.1"/>
    </source>
</evidence>
<dbReference type="Gene3D" id="3.30.160.60">
    <property type="entry name" value="Classic Zinc Finger"/>
    <property type="match status" value="6"/>
</dbReference>
<dbReference type="SUPFAM" id="SSF57667">
    <property type="entry name" value="beta-beta-alpha zinc fingers"/>
    <property type="match status" value="4"/>
</dbReference>
<keyword evidence="1" id="KW-0479">Metal-binding</keyword>
<dbReference type="GO" id="GO:0008270">
    <property type="term" value="F:zinc ion binding"/>
    <property type="evidence" value="ECO:0007669"/>
    <property type="project" value="UniProtKB-KW"/>
</dbReference>
<dbReference type="InterPro" id="IPR036236">
    <property type="entry name" value="Znf_C2H2_sf"/>
</dbReference>
<dbReference type="SMART" id="SM00355">
    <property type="entry name" value="ZnF_C2H2"/>
    <property type="match status" value="10"/>
</dbReference>
<dbReference type="EMBL" id="CAVLEF010000278">
    <property type="protein sequence ID" value="CAK1554347.1"/>
    <property type="molecule type" value="Genomic_DNA"/>
</dbReference>
<feature type="domain" description="C2H2-type" evidence="7">
    <location>
        <begin position="211"/>
        <end position="241"/>
    </location>
</feature>
<dbReference type="Pfam" id="PF00096">
    <property type="entry name" value="zf-C2H2"/>
    <property type="match status" value="2"/>
</dbReference>
<evidence type="ECO:0000313" key="9">
    <source>
        <dbReference type="Proteomes" id="UP001497472"/>
    </source>
</evidence>
<dbReference type="GO" id="GO:0001228">
    <property type="term" value="F:DNA-binding transcription activator activity, RNA polymerase II-specific"/>
    <property type="evidence" value="ECO:0007669"/>
    <property type="project" value="TreeGrafter"/>
</dbReference>
<keyword evidence="9" id="KW-1185">Reference proteome</keyword>
<proteinExistence type="predicted"/>
<protein>
    <recommendedName>
        <fullName evidence="7">C2H2-type domain-containing protein</fullName>
    </recommendedName>
</protein>
<gene>
    <name evidence="8" type="ORF">LNINA_LOCUS13269</name>
</gene>
<evidence type="ECO:0000256" key="3">
    <source>
        <dbReference type="ARBA" id="ARBA00022771"/>
    </source>
</evidence>
<dbReference type="AlphaFoldDB" id="A0AAV1JYF4"/>
<evidence type="ECO:0000256" key="4">
    <source>
        <dbReference type="ARBA" id="ARBA00022833"/>
    </source>
</evidence>
<comment type="caution">
    <text evidence="8">The sequence shown here is derived from an EMBL/GenBank/DDBJ whole genome shotgun (WGS) entry which is preliminary data.</text>
</comment>
<evidence type="ECO:0000256" key="1">
    <source>
        <dbReference type="ARBA" id="ARBA00022723"/>
    </source>
</evidence>
<keyword evidence="2" id="KW-0677">Repeat</keyword>
<keyword evidence="5" id="KW-0539">Nucleus</keyword>
<dbReference type="PROSITE" id="PS50157">
    <property type="entry name" value="ZINC_FINGER_C2H2_2"/>
    <property type="match status" value="6"/>
</dbReference>
<dbReference type="PROSITE" id="PS00028">
    <property type="entry name" value="ZINC_FINGER_C2H2_1"/>
    <property type="match status" value="9"/>
</dbReference>
<feature type="domain" description="C2H2-type" evidence="7">
    <location>
        <begin position="328"/>
        <end position="355"/>
    </location>
</feature>
<evidence type="ECO:0000256" key="6">
    <source>
        <dbReference type="PROSITE-ProRule" id="PRU00042"/>
    </source>
</evidence>
<dbReference type="GO" id="GO:0000978">
    <property type="term" value="F:RNA polymerase II cis-regulatory region sequence-specific DNA binding"/>
    <property type="evidence" value="ECO:0007669"/>
    <property type="project" value="TreeGrafter"/>
</dbReference>
<keyword evidence="3 6" id="KW-0863">Zinc-finger</keyword>
<feature type="domain" description="C2H2-type" evidence="7">
    <location>
        <begin position="300"/>
        <end position="327"/>
    </location>
</feature>
<feature type="domain" description="C2H2-type" evidence="7">
    <location>
        <begin position="356"/>
        <end position="383"/>
    </location>
</feature>
<dbReference type="InterPro" id="IPR013087">
    <property type="entry name" value="Znf_C2H2_type"/>
</dbReference>
<name>A0AAV1JYF4_9NEOP</name>
<dbReference type="FunFam" id="3.30.160.60:FF:000446">
    <property type="entry name" value="Zinc finger protein"/>
    <property type="match status" value="1"/>
</dbReference>
<sequence>MFFFVGVQRKKNTVKAESSSILLNTNESKPKVQERDIKKHRFNLKQILQYSNATPIRSYRGIGYVCCFCQTQFPETSKLKQHTLDEHTRKMELDIKNGRMMFSFIVKLDITALQCTICSQNIENLERLTSHLIDRHDKKFYTDIKSHMVPFKFESDTLRCVTCQQVFNKFKCLLEHMNTHYRNYICDQCEAGYVNRAMLKNHLACHEVGSFTCDWCSKVFTNSRKKRMHEKNVHVHCGKVNRCGYCGEMFTSHRLKEKHMMTVHGAKIAGVTCQACNKTFATQNGLRIHTKRDHLVERRFACAYCDMRFFLNAELQDHTVKHTGFRTFECDVCHKTYGRQKTLREHMRIHKDDRRFKCEHCGQAFVQKCSWRGHMRSKHGEDA</sequence>
<dbReference type="Proteomes" id="UP001497472">
    <property type="component" value="Unassembled WGS sequence"/>
</dbReference>
<evidence type="ECO:0000259" key="7">
    <source>
        <dbReference type="PROSITE" id="PS50157"/>
    </source>
</evidence>
<evidence type="ECO:0000256" key="2">
    <source>
        <dbReference type="ARBA" id="ARBA00022737"/>
    </source>
</evidence>